<comment type="caution">
    <text evidence="1">The sequence shown here is derived from an EMBL/GenBank/DDBJ whole genome shotgun (WGS) entry which is preliminary data.</text>
</comment>
<evidence type="ECO:0000313" key="2">
    <source>
        <dbReference type="Proteomes" id="UP000664144"/>
    </source>
</evidence>
<dbReference type="Proteomes" id="UP000664144">
    <property type="component" value="Unassembled WGS sequence"/>
</dbReference>
<dbReference type="EMBL" id="JAFLQZ010000023">
    <property type="protein sequence ID" value="MBO0360767.1"/>
    <property type="molecule type" value="Genomic_DNA"/>
</dbReference>
<keyword evidence="2" id="KW-1185">Reference proteome</keyword>
<organism evidence="1 2">
    <name type="scientific">Hymenobacter telluris</name>
    <dbReference type="NCBI Taxonomy" id="2816474"/>
    <lineage>
        <taxon>Bacteria</taxon>
        <taxon>Pseudomonadati</taxon>
        <taxon>Bacteroidota</taxon>
        <taxon>Cytophagia</taxon>
        <taxon>Cytophagales</taxon>
        <taxon>Hymenobacteraceae</taxon>
        <taxon>Hymenobacter</taxon>
    </lineage>
</organism>
<dbReference type="AlphaFoldDB" id="A0A939F0Z9"/>
<protein>
    <submittedName>
        <fullName evidence="1">Uncharacterized protein</fullName>
    </submittedName>
</protein>
<accession>A0A939F0Z9</accession>
<dbReference type="RefSeq" id="WP_206986680.1">
    <property type="nucleotide sequence ID" value="NZ_JAFLQZ010000023.1"/>
</dbReference>
<gene>
    <name evidence="1" type="ORF">J0X19_22595</name>
</gene>
<name>A0A939F0Z9_9BACT</name>
<evidence type="ECO:0000313" key="1">
    <source>
        <dbReference type="EMBL" id="MBO0360767.1"/>
    </source>
</evidence>
<proteinExistence type="predicted"/>
<sequence length="58" mass="6060">MESTSTPFTTSVLTTGVERNVGFNTIDGHFVSCEEGEDALRSGRAVLVGGLLVGLFAI</sequence>
<reference evidence="1" key="1">
    <citation type="submission" date="2021-03" db="EMBL/GenBank/DDBJ databases">
        <authorList>
            <person name="Kim M.K."/>
        </authorList>
    </citation>
    <scope>NUCLEOTIDE SEQUENCE</scope>
    <source>
        <strain evidence="1">BT186</strain>
    </source>
</reference>